<proteinExistence type="predicted"/>
<feature type="signal peptide" evidence="1">
    <location>
        <begin position="1"/>
        <end position="27"/>
    </location>
</feature>
<comment type="caution">
    <text evidence="2">The sequence shown here is derived from an EMBL/GenBank/DDBJ whole genome shotgun (WGS) entry which is preliminary data.</text>
</comment>
<sequence length="89" mass="9947">MPLTPEAAHSSLDLLVFALLMRIFTIQNPIQTRISTFPYHGSDEGDDAKTLAVINFVNNLGCYQIDCRQVAISMPRFKESRTFALLVSS</sequence>
<keyword evidence="1" id="KW-0732">Signal</keyword>
<organism evidence="2 3">
    <name type="scientific">Necator americanus</name>
    <name type="common">Human hookworm</name>
    <dbReference type="NCBI Taxonomy" id="51031"/>
    <lineage>
        <taxon>Eukaryota</taxon>
        <taxon>Metazoa</taxon>
        <taxon>Ecdysozoa</taxon>
        <taxon>Nematoda</taxon>
        <taxon>Chromadorea</taxon>
        <taxon>Rhabditida</taxon>
        <taxon>Rhabditina</taxon>
        <taxon>Rhabditomorpha</taxon>
        <taxon>Strongyloidea</taxon>
        <taxon>Ancylostomatidae</taxon>
        <taxon>Bunostominae</taxon>
        <taxon>Necator</taxon>
    </lineage>
</organism>
<keyword evidence="3" id="KW-1185">Reference proteome</keyword>
<evidence type="ECO:0000313" key="2">
    <source>
        <dbReference type="EMBL" id="KAK6762730.1"/>
    </source>
</evidence>
<accession>A0ABR1EJE8</accession>
<dbReference type="EMBL" id="JAVFWL010000006">
    <property type="protein sequence ID" value="KAK6762730.1"/>
    <property type="molecule type" value="Genomic_DNA"/>
</dbReference>
<evidence type="ECO:0000313" key="3">
    <source>
        <dbReference type="Proteomes" id="UP001303046"/>
    </source>
</evidence>
<dbReference type="Proteomes" id="UP001303046">
    <property type="component" value="Unassembled WGS sequence"/>
</dbReference>
<reference evidence="2 3" key="1">
    <citation type="submission" date="2023-08" db="EMBL/GenBank/DDBJ databases">
        <title>A Necator americanus chromosomal reference genome.</title>
        <authorList>
            <person name="Ilik V."/>
            <person name="Petrzelkova K.J."/>
            <person name="Pardy F."/>
            <person name="Fuh T."/>
            <person name="Niatou-Singa F.S."/>
            <person name="Gouil Q."/>
            <person name="Baker L."/>
            <person name="Ritchie M.E."/>
            <person name="Jex A.R."/>
            <person name="Gazzola D."/>
            <person name="Li H."/>
            <person name="Toshio Fujiwara R."/>
            <person name="Zhan B."/>
            <person name="Aroian R.V."/>
            <person name="Pafco B."/>
            <person name="Schwarz E.M."/>
        </authorList>
    </citation>
    <scope>NUCLEOTIDE SEQUENCE [LARGE SCALE GENOMIC DNA]</scope>
    <source>
        <strain evidence="2 3">Aroian</strain>
        <tissue evidence="2">Whole animal</tissue>
    </source>
</reference>
<evidence type="ECO:0000256" key="1">
    <source>
        <dbReference type="SAM" id="SignalP"/>
    </source>
</evidence>
<name>A0ABR1EJE8_NECAM</name>
<gene>
    <name evidence="2" type="primary">Necator_chrX.g23605</name>
    <name evidence="2" type="ORF">RB195_023441</name>
</gene>
<protein>
    <submittedName>
        <fullName evidence="2">Uncharacterized protein</fullName>
    </submittedName>
</protein>
<feature type="chain" id="PRO_5046184171" evidence="1">
    <location>
        <begin position="28"/>
        <end position="89"/>
    </location>
</feature>